<dbReference type="Pfam" id="PF04082">
    <property type="entry name" value="Fungal_trans"/>
    <property type="match status" value="1"/>
</dbReference>
<comment type="caution">
    <text evidence="4">The sequence shown here is derived from an EMBL/GenBank/DDBJ whole genome shotgun (WGS) entry which is preliminary data.</text>
</comment>
<organism evidence="4 5">
    <name type="scientific">Aspergillus mulundensis</name>
    <dbReference type="NCBI Taxonomy" id="1810919"/>
    <lineage>
        <taxon>Eukaryota</taxon>
        <taxon>Fungi</taxon>
        <taxon>Dikarya</taxon>
        <taxon>Ascomycota</taxon>
        <taxon>Pezizomycotina</taxon>
        <taxon>Eurotiomycetes</taxon>
        <taxon>Eurotiomycetidae</taxon>
        <taxon>Eurotiales</taxon>
        <taxon>Aspergillaceae</taxon>
        <taxon>Aspergillus</taxon>
        <taxon>Aspergillus subgen. Nidulantes</taxon>
    </lineage>
</organism>
<name>A0A3D8QAR9_9EURO</name>
<keyword evidence="5" id="KW-1185">Reference proteome</keyword>
<proteinExistence type="predicted"/>
<dbReference type="GeneID" id="38121635"/>
<dbReference type="AlphaFoldDB" id="A0A3D8QAR9"/>
<evidence type="ECO:0000256" key="2">
    <source>
        <dbReference type="SAM" id="MobiDB-lite"/>
    </source>
</evidence>
<dbReference type="EMBL" id="PVWQ01000023">
    <property type="protein sequence ID" value="RDW58574.1"/>
    <property type="molecule type" value="Genomic_DNA"/>
</dbReference>
<dbReference type="RefSeq" id="XP_026598200.1">
    <property type="nucleotide sequence ID" value="XM_026753281.1"/>
</dbReference>
<evidence type="ECO:0000313" key="4">
    <source>
        <dbReference type="EMBL" id="RDW58574.1"/>
    </source>
</evidence>
<evidence type="ECO:0000259" key="3">
    <source>
        <dbReference type="SMART" id="SM00906"/>
    </source>
</evidence>
<evidence type="ECO:0000313" key="5">
    <source>
        <dbReference type="Proteomes" id="UP000256690"/>
    </source>
</evidence>
<dbReference type="GO" id="GO:0006351">
    <property type="term" value="P:DNA-templated transcription"/>
    <property type="evidence" value="ECO:0007669"/>
    <property type="project" value="InterPro"/>
</dbReference>
<feature type="region of interest" description="Disordered" evidence="2">
    <location>
        <begin position="1"/>
        <end position="27"/>
    </location>
</feature>
<dbReference type="Proteomes" id="UP000256690">
    <property type="component" value="Unassembled WGS sequence"/>
</dbReference>
<reference evidence="4 5" key="1">
    <citation type="journal article" date="2018" name="IMA Fungus">
        <title>IMA Genome-F 9: Draft genome sequence of Annulohypoxylon stygium, Aspergillus mulundensis, Berkeleyomyces basicola (syn. Thielaviopsis basicola), Ceratocystis smalleyi, two Cercospora beticola strains, Coleophoma cylindrospora, Fusarium fracticaudum, Phialophora cf. hyalina, and Morchella septimelata.</title>
        <authorList>
            <person name="Wingfield B.D."/>
            <person name="Bills G.F."/>
            <person name="Dong Y."/>
            <person name="Huang W."/>
            <person name="Nel W.J."/>
            <person name="Swalarsk-Parry B.S."/>
            <person name="Vaghefi N."/>
            <person name="Wilken P.M."/>
            <person name="An Z."/>
            <person name="de Beer Z.W."/>
            <person name="De Vos L."/>
            <person name="Chen L."/>
            <person name="Duong T.A."/>
            <person name="Gao Y."/>
            <person name="Hammerbacher A."/>
            <person name="Kikkert J.R."/>
            <person name="Li Y."/>
            <person name="Li H."/>
            <person name="Li K."/>
            <person name="Li Q."/>
            <person name="Liu X."/>
            <person name="Ma X."/>
            <person name="Naidoo K."/>
            <person name="Pethybridge S.J."/>
            <person name="Sun J."/>
            <person name="Steenkamp E.T."/>
            <person name="van der Nest M.A."/>
            <person name="van Wyk S."/>
            <person name="Wingfield M.J."/>
            <person name="Xiong C."/>
            <person name="Yue Q."/>
            <person name="Zhang X."/>
        </authorList>
    </citation>
    <scope>NUCLEOTIDE SEQUENCE [LARGE SCALE GENOMIC DNA]</scope>
    <source>
        <strain evidence="4 5">DSM 5745</strain>
    </source>
</reference>
<keyword evidence="1" id="KW-0539">Nucleus</keyword>
<dbReference type="GO" id="GO:0001080">
    <property type="term" value="P:nitrogen catabolite activation of transcription from RNA polymerase II promoter"/>
    <property type="evidence" value="ECO:0007669"/>
    <property type="project" value="TreeGrafter"/>
</dbReference>
<evidence type="ECO:0000256" key="1">
    <source>
        <dbReference type="ARBA" id="ARBA00023242"/>
    </source>
</evidence>
<dbReference type="SMART" id="SM00906">
    <property type="entry name" value="Fungal_trans"/>
    <property type="match status" value="1"/>
</dbReference>
<dbReference type="GO" id="GO:0003677">
    <property type="term" value="F:DNA binding"/>
    <property type="evidence" value="ECO:0007669"/>
    <property type="project" value="InterPro"/>
</dbReference>
<dbReference type="PANTHER" id="PTHR31668:SF4">
    <property type="entry name" value="TRANSCRIPTIONAL ACTIVATOR PROTEIN DAL81"/>
    <property type="match status" value="1"/>
</dbReference>
<dbReference type="STRING" id="1810919.A0A3D8QAR9"/>
<dbReference type="GO" id="GO:0008270">
    <property type="term" value="F:zinc ion binding"/>
    <property type="evidence" value="ECO:0007669"/>
    <property type="project" value="InterPro"/>
</dbReference>
<dbReference type="PANTHER" id="PTHR31668">
    <property type="entry name" value="GLUCOSE TRANSPORT TRANSCRIPTION REGULATOR RGT1-RELATED-RELATED"/>
    <property type="match status" value="1"/>
</dbReference>
<dbReference type="InterPro" id="IPR007219">
    <property type="entry name" value="XnlR_reg_dom"/>
</dbReference>
<dbReference type="CDD" id="cd12148">
    <property type="entry name" value="fungal_TF_MHR"/>
    <property type="match status" value="1"/>
</dbReference>
<protein>
    <submittedName>
        <fullName evidence="4">Putative Zn(II)2Cys6 transcription factor</fullName>
    </submittedName>
</protein>
<dbReference type="OrthoDB" id="4676at2759"/>
<sequence length="586" mass="65619">MPVAFTGHTPQHQPDLQPVAPGPYVPDPPRALPFPVAESSLCQQAVQTLDLLPGVSAQLVGSSGESDPFLLRHCKFDDYGFLNFHQVRLRNAGGVPWNEKIPVHYLVTDDALCEAASTRGARQYPSPRQELDALVPVEHGQRLLSLFLSHVWPSLPIVSTFIASEEIRSIPVHLMAALYASALPFAKFDDSLSIVYAYQPAPTSQLWRLTLDLVQEEMHRPHLSVLQAGLLYLHRPSETSQEAAVADSPFVWSFVGMMVGLAMTLGLQLECRPMGMPLWERRLRRRLWWAIYSEDKWRALLGGRPPYINEYEWDVTDIDEDDFEAAPSERFILVVKLARIADEIQSSLYSLRAAQRLSSNFAQSLQISRILLRKLQEWFSLVPLSTADGSRSPDLPSSVHFAYLLLEVFVFRALLRPMVPNKPPPRLIDESEEIPLFPDFTVDDYLAQIIGDESITGEIPATTVAADDRSMPMVLNAAENSAANILRLISRIDIAEMGSFWYSWCRIGFATVSNFMLLLLVQAPSAEHAIRAKRLVYGWQQALRSRSQGWNMVDLGLVRLNGPLGMGVGNVFYLPSHVQDVLDSVG</sequence>
<gene>
    <name evidence="4" type="ORF">DSM5745_11265</name>
</gene>
<dbReference type="GO" id="GO:0005634">
    <property type="term" value="C:nucleus"/>
    <property type="evidence" value="ECO:0007669"/>
    <property type="project" value="TreeGrafter"/>
</dbReference>
<dbReference type="InterPro" id="IPR050797">
    <property type="entry name" value="Carb_Metab_Trans_Reg"/>
</dbReference>
<feature type="domain" description="Xylanolytic transcriptional activator regulatory" evidence="3">
    <location>
        <begin position="251"/>
        <end position="323"/>
    </location>
</feature>
<accession>A0A3D8QAR9</accession>